<dbReference type="RefSeq" id="WP_302897749.1">
    <property type="nucleotide sequence ID" value="NZ_JAUMJH010000105.1"/>
</dbReference>
<comment type="caution">
    <text evidence="1">The sequence shown here is derived from an EMBL/GenBank/DDBJ whole genome shotgun (WGS) entry which is preliminary data.</text>
</comment>
<protein>
    <submittedName>
        <fullName evidence="1">Uncharacterized protein</fullName>
    </submittedName>
</protein>
<sequence>MHSVIEFNESRKLEAKKKLNAYILKYQTNFIFPDNHWDDSIWDITDFLKNKIRNHKLQRVHFRSYSDDSKIKTIIEKPISKPLINFAKAVFCDIMQAKKLLEYKRIIYAFQALEYSLHQQNCEICVTEINIETLNLAEAYLLSRFKDPWNVAKKLENIINKFIISKQLNTGIYHWTTSIQYTALMCAEKTGGFNLVN</sequence>
<evidence type="ECO:0000313" key="2">
    <source>
        <dbReference type="Proteomes" id="UP001168902"/>
    </source>
</evidence>
<organism evidence="1 2">
    <name type="scientific">Acinetobacter genomosp. 15BJ</name>
    <dbReference type="NCBI Taxonomy" id="106651"/>
    <lineage>
        <taxon>Bacteria</taxon>
        <taxon>Pseudomonadati</taxon>
        <taxon>Pseudomonadota</taxon>
        <taxon>Gammaproteobacteria</taxon>
        <taxon>Moraxellales</taxon>
        <taxon>Moraxellaceae</taxon>
        <taxon>Acinetobacter</taxon>
    </lineage>
</organism>
<proteinExistence type="predicted"/>
<dbReference type="EMBL" id="JAUMJH010000105">
    <property type="protein sequence ID" value="MDO3659208.1"/>
    <property type="molecule type" value="Genomic_DNA"/>
</dbReference>
<name>A0ABT8V489_9GAMM</name>
<reference evidence="1 2" key="1">
    <citation type="submission" date="2023-07" db="EMBL/GenBank/DDBJ databases">
        <title>A novel proteolytic Acinetobacter species.</title>
        <authorList>
            <person name="Nemec A."/>
            <person name="Radolfova-Krizova L."/>
        </authorList>
    </citation>
    <scope>NUCLEOTIDE SEQUENCE [LARGE SCALE GENOMIC DNA]</scope>
    <source>
        <strain evidence="1 2">NIPH 1865</strain>
    </source>
</reference>
<gene>
    <name evidence="1" type="ORF">Q3V53_18990</name>
</gene>
<keyword evidence="2" id="KW-1185">Reference proteome</keyword>
<dbReference type="Proteomes" id="UP001168902">
    <property type="component" value="Unassembled WGS sequence"/>
</dbReference>
<accession>A0ABT8V489</accession>
<evidence type="ECO:0000313" key="1">
    <source>
        <dbReference type="EMBL" id="MDO3659208.1"/>
    </source>
</evidence>